<keyword evidence="4" id="KW-1185">Reference proteome</keyword>
<dbReference type="CDD" id="cd18032">
    <property type="entry name" value="DEXHc_RE_I_III_res"/>
    <property type="match status" value="1"/>
</dbReference>
<evidence type="ECO:0000259" key="2">
    <source>
        <dbReference type="PROSITE" id="PS51192"/>
    </source>
</evidence>
<dbReference type="GO" id="GO:0009307">
    <property type="term" value="P:DNA restriction-modification system"/>
    <property type="evidence" value="ECO:0007669"/>
    <property type="project" value="UniProtKB-KW"/>
</dbReference>
<dbReference type="PROSITE" id="PS51192">
    <property type="entry name" value="HELICASE_ATP_BIND_1"/>
    <property type="match status" value="1"/>
</dbReference>
<dbReference type="InterPro" id="IPR027417">
    <property type="entry name" value="P-loop_NTPase"/>
</dbReference>
<dbReference type="InterPro" id="IPR006935">
    <property type="entry name" value="Helicase/UvrB_N"/>
</dbReference>
<dbReference type="SMART" id="SM00487">
    <property type="entry name" value="DEXDc"/>
    <property type="match status" value="1"/>
</dbReference>
<dbReference type="Proteomes" id="UP000004169">
    <property type="component" value="Unassembled WGS sequence"/>
</dbReference>
<evidence type="ECO:0000256" key="1">
    <source>
        <dbReference type="SAM" id="MobiDB-lite"/>
    </source>
</evidence>
<dbReference type="InterPro" id="IPR007409">
    <property type="entry name" value="Restrct_endonuc_type1_HsdR_N"/>
</dbReference>
<name>H8FPY5_MAGML</name>
<dbReference type="GO" id="GO:0005829">
    <property type="term" value="C:cytosol"/>
    <property type="evidence" value="ECO:0007669"/>
    <property type="project" value="TreeGrafter"/>
</dbReference>
<feature type="compositionally biased region" description="Basic and acidic residues" evidence="1">
    <location>
        <begin position="138"/>
        <end position="150"/>
    </location>
</feature>
<feature type="domain" description="Helicase ATP-binding" evidence="2">
    <location>
        <begin position="359"/>
        <end position="511"/>
    </location>
</feature>
<feature type="region of interest" description="Disordered" evidence="1">
    <location>
        <begin position="130"/>
        <end position="150"/>
    </location>
</feature>
<dbReference type="Gene3D" id="3.90.1570.30">
    <property type="match status" value="1"/>
</dbReference>
<dbReference type="eggNOG" id="COG4096">
    <property type="taxonomic scope" value="Bacteria"/>
</dbReference>
<sequence length="1114" mass="125504">MQSVNFENLRGHRPALAELGGFAEHYLHSDPTSALTKLRIFGEQLTKAIYWELRLKRPEDQHFDALISASEFKQALPKVILDKLHILRREGNKAAHGQVIDTSRAAWVLEEAAQLGHWFLVRFQGAKPDQLPPFRPVPEPRDKAESGADRESLEQQLAALVAERDALKQAYDALEVRADAKAQGQRVADVLKFDEATTRHRLIDVALADVGWTVGANGADTADVGQEVELRDQPTDSGTGFADYVLWDEDGKPLAVIEAKKTSVDSEMGRKQAELYANALETAHGLRPAIFTTNGYDIWLWDDAGGYPPRQVFGFYSKDSLQHLVRFRRNAKKPLDTLTVNPAIAGRLYQIETIKQLTETFSRKRTKALIVQATGTGKTRVAIALVDLLIRANWVKRVLFLCDRNELRRQAKNAFTDHLSGEPLTVVNARTAKDRNRRIYVATYPSMMNVFQTFDVGFFDLIIADESHRSVYNVYGDLFRYFDALQVGLTATPVEFISRNTFDLFGCRNQDPTAFYSLERAVSEKWLTPYEVFTHTTQFLRDGIKYAEMSEEQRRQIEDGDIDPAMVNHEAEDVSKLVFNKDTERLIIRNLMENGIRDATGQTVGKSVIFARNHHHAILLGKLFDDMYPQYGGRFCQVIDTYNPRAEALIDDFKGEGTNDELTIAISVDMLDTGIDVPEIVNLVFAKPVKSKVKFWQMIGRGTRLCENLFGPGQDKTVFRIFDHWGNFEYFEQNRPEAEPSVSRPLMRLVFEARLTLAVTALTAMDLDTFNATAALIEADVRALPEDSISVREHWRDVHAVLVEGVVSAFTPTTQQILRTRIAPLMQWVNVRGHSDALAFDLLVTGMQTALITRSAEFQNLKGDLVNAVNALQVTLNQVRAKAASIRKVKDPAFWGTVTPAQLEELRQDLRGIMQYRQTNGTGPGHVIRIYDVEEDGGLIEGGQRTSNIRSVDFAAYRVRVEEALHELFETDPTLKKIRAGQTVTQADLDALVSLVLTRRPDIDLTLLAEFYPDAAGHLDLLIRRIVGLDAEAVKGHFTRFVLAYPSLTAEQTQFLQLLQNHIAQNGAIEFDRLVEAPFTYLDADGIDGIFPDDVQRDHLLRVIETFLPERPTA</sequence>
<dbReference type="STRING" id="1150626.PHAMO_200008"/>
<protein>
    <recommendedName>
        <fullName evidence="2">Helicase ATP-binding domain-containing protein</fullName>
    </recommendedName>
</protein>
<dbReference type="SUPFAM" id="SSF52540">
    <property type="entry name" value="P-loop containing nucleoside triphosphate hydrolases"/>
    <property type="match status" value="2"/>
</dbReference>
<dbReference type="RefSeq" id="WP_002726688.1">
    <property type="nucleotide sequence ID" value="NZ_CAHP01000013.1"/>
</dbReference>
<dbReference type="PANTHER" id="PTHR47396:SF1">
    <property type="entry name" value="ATP-DEPENDENT HELICASE IRC3-RELATED"/>
    <property type="match status" value="1"/>
</dbReference>
<dbReference type="PANTHER" id="PTHR47396">
    <property type="entry name" value="TYPE I RESTRICTION ENZYME ECOKI R PROTEIN"/>
    <property type="match status" value="1"/>
</dbReference>
<dbReference type="EMBL" id="CAHP01000013">
    <property type="protein sequence ID" value="CCG40423.1"/>
    <property type="molecule type" value="Genomic_DNA"/>
</dbReference>
<dbReference type="GO" id="GO:0009035">
    <property type="term" value="F:type I site-specific deoxyribonuclease activity"/>
    <property type="evidence" value="ECO:0007669"/>
    <property type="project" value="UniProtKB-EC"/>
</dbReference>
<dbReference type="Pfam" id="PF08463">
    <property type="entry name" value="EcoEI_R_C"/>
    <property type="match status" value="1"/>
</dbReference>
<organism evidence="3 4">
    <name type="scientific">Magnetospirillum molischianum DSM 120</name>
    <dbReference type="NCBI Taxonomy" id="1150626"/>
    <lineage>
        <taxon>Bacteria</taxon>
        <taxon>Pseudomonadati</taxon>
        <taxon>Pseudomonadota</taxon>
        <taxon>Alphaproteobacteria</taxon>
        <taxon>Rhodospirillales</taxon>
        <taxon>Rhodospirillaceae</taxon>
        <taxon>Magnetospirillum</taxon>
    </lineage>
</organism>
<evidence type="ECO:0000313" key="3">
    <source>
        <dbReference type="EMBL" id="CCG40423.1"/>
    </source>
</evidence>
<dbReference type="CDD" id="cd18799">
    <property type="entry name" value="SF2_C_EcoAI-like"/>
    <property type="match status" value="1"/>
</dbReference>
<dbReference type="GO" id="GO:0005524">
    <property type="term" value="F:ATP binding"/>
    <property type="evidence" value="ECO:0007669"/>
    <property type="project" value="UniProtKB-KW"/>
</dbReference>
<dbReference type="InterPro" id="IPR013670">
    <property type="entry name" value="EcoEI_R_C_dom"/>
</dbReference>
<reference evidence="3 4" key="1">
    <citation type="journal article" date="2012" name="J. Bacteriol.">
        <title>Draft Genome Sequence of the Purple Photosynthetic Bacterium Phaeospirillum molischianum DSM120, a Particularly Versatile Bacterium.</title>
        <authorList>
            <person name="Duquesne K."/>
            <person name="Prima V."/>
            <person name="Ji B."/>
            <person name="Rouy Z."/>
            <person name="Medigue C."/>
            <person name="Talla E."/>
            <person name="Sturgis J.N."/>
        </authorList>
    </citation>
    <scope>NUCLEOTIDE SEQUENCE [LARGE SCALE GENOMIC DNA]</scope>
    <source>
        <strain evidence="4">DSM120</strain>
    </source>
</reference>
<dbReference type="Gene3D" id="3.40.50.300">
    <property type="entry name" value="P-loop containing nucleotide triphosphate hydrolases"/>
    <property type="match status" value="2"/>
</dbReference>
<dbReference type="Pfam" id="PF04851">
    <property type="entry name" value="ResIII"/>
    <property type="match status" value="1"/>
</dbReference>
<dbReference type="REBASE" id="49564">
    <property type="entry name" value="Pmo120ORF200007P"/>
</dbReference>
<evidence type="ECO:0000313" key="4">
    <source>
        <dbReference type="Proteomes" id="UP000004169"/>
    </source>
</evidence>
<proteinExistence type="predicted"/>
<dbReference type="Pfam" id="PF04313">
    <property type="entry name" value="HSDR_N"/>
    <property type="match status" value="1"/>
</dbReference>
<accession>H8FPY5</accession>
<dbReference type="InterPro" id="IPR050742">
    <property type="entry name" value="Helicase_Restrict-Modif_Enz"/>
</dbReference>
<dbReference type="OrthoDB" id="9803459at2"/>
<dbReference type="GO" id="GO:0003677">
    <property type="term" value="F:DNA binding"/>
    <property type="evidence" value="ECO:0007669"/>
    <property type="project" value="UniProtKB-KW"/>
</dbReference>
<dbReference type="InterPro" id="IPR014001">
    <property type="entry name" value="Helicase_ATP-bd"/>
</dbReference>
<comment type="caution">
    <text evidence="3">The sequence shown here is derived from an EMBL/GenBank/DDBJ whole genome shotgun (WGS) entry which is preliminary data.</text>
</comment>
<gene>
    <name evidence="3" type="ORF">PHAMO_200008</name>
</gene>
<dbReference type="AlphaFoldDB" id="H8FPY5"/>